<dbReference type="Pfam" id="PF07993">
    <property type="entry name" value="NAD_binding_4"/>
    <property type="match status" value="1"/>
</dbReference>
<dbReference type="PROSITE" id="PS50075">
    <property type="entry name" value="CARRIER"/>
    <property type="match status" value="1"/>
</dbReference>
<dbReference type="GO" id="GO:0044550">
    <property type="term" value="P:secondary metabolite biosynthetic process"/>
    <property type="evidence" value="ECO:0007669"/>
    <property type="project" value="UniProtKB-ARBA"/>
</dbReference>
<dbReference type="KEGG" id="nah:F5544_19285"/>
<evidence type="ECO:0000256" key="1">
    <source>
        <dbReference type="ARBA" id="ARBA00001957"/>
    </source>
</evidence>
<evidence type="ECO:0000313" key="7">
    <source>
        <dbReference type="Proteomes" id="UP000503540"/>
    </source>
</evidence>
<feature type="domain" description="Carrier" evidence="5">
    <location>
        <begin position="615"/>
        <end position="690"/>
    </location>
</feature>
<dbReference type="InterPro" id="IPR000873">
    <property type="entry name" value="AMP-dep_synth/lig_dom"/>
</dbReference>
<dbReference type="PROSITE" id="PS00455">
    <property type="entry name" value="AMP_BINDING"/>
    <property type="match status" value="1"/>
</dbReference>
<dbReference type="GO" id="GO:0072330">
    <property type="term" value="P:monocarboxylic acid biosynthetic process"/>
    <property type="evidence" value="ECO:0007669"/>
    <property type="project" value="UniProtKB-ARBA"/>
</dbReference>
<comment type="cofactor">
    <cofactor evidence="1">
        <name>pantetheine 4'-phosphate</name>
        <dbReference type="ChEBI" id="CHEBI:47942"/>
    </cofactor>
</comment>
<dbReference type="SUPFAM" id="SSF51735">
    <property type="entry name" value="NAD(P)-binding Rossmann-fold domains"/>
    <property type="match status" value="1"/>
</dbReference>
<dbReference type="InterPro" id="IPR020845">
    <property type="entry name" value="AMP-binding_CS"/>
</dbReference>
<dbReference type="AlphaFoldDB" id="A0A6G9YEL4"/>
<dbReference type="CDD" id="cd05235">
    <property type="entry name" value="SDR_e1"/>
    <property type="match status" value="1"/>
</dbReference>
<dbReference type="SUPFAM" id="SSF47336">
    <property type="entry name" value="ACP-like"/>
    <property type="match status" value="1"/>
</dbReference>
<dbReference type="InterPro" id="IPR010071">
    <property type="entry name" value="AA_adenyl_dom"/>
</dbReference>
<name>A0A6G9YEL4_9NOCA</name>
<dbReference type="InterPro" id="IPR006162">
    <property type="entry name" value="Ppantetheine_attach_site"/>
</dbReference>
<dbReference type="SUPFAM" id="SSF56801">
    <property type="entry name" value="Acetyl-CoA synthetase-like"/>
    <property type="match status" value="1"/>
</dbReference>
<gene>
    <name evidence="6" type="ORF">F5544_19285</name>
</gene>
<dbReference type="Gene3D" id="3.40.50.720">
    <property type="entry name" value="NAD(P)-binding Rossmann-like Domain"/>
    <property type="match status" value="1"/>
</dbReference>
<sequence>MGNRPCSQLAGTESARPFRRSHRSSTTGVRRGGGHQHDGSSRRFPRWKRRQPHDASSGVGGDESRHRAGFDPDRAGLPGRRRTIIATSGSGRGQRRRYAGLCGRRLRSGGEASRSRGRTAARRASVRDRCTGRGALRVAVGDLGSRIAAIAGVLEEFGARPGQVVGVLLPRTADAIAAVFAVLERGAAYLPLDPGQPDARLAALLDGIELGELGLAALITTATMSSRIPDRFSDRLVVLDHLGAGSSPKHTPLIRSDDPAWLVHTSGTTGTPKAVVISHDSVVNLFHHHRTTMIERAGRGRRMRAALTASLSFDTAWEGLFWLLAGHELHLIDDDLRRDPERLVQYIRRERIDFLDITPTFARELLNAGLLDGPHRPGIVALGGEAADPELWRALRAEPDVLAYNLYGPTECTVDATWCPLADRPEPSIGTPVTNGRCHVLDRRMRRVPTGVVGELYIGGAPVGLGYHGDRASTATRYVADPFGAHGARLYRTGDLVRWHPDGHLEYLGRGDDQMSLRGYRIEDAEVAAALTTHPAVDAAAVRIHDEILVGYVVAASGADRPEPAELRVHAAERLPDYMVPSAFVYLDRLPHNANGKLDRAALAPPPASATGSRPARTETERTLAGLFAAALDRAEVGIDDDFFALGGHSLRAARVLTGIRENFGVRWDLRALFDSPTVAGLAERLATGTESESSRAGIDLESEVLLDEAIRPVAAPGRPRTVLLTGATGFLGSFLLDELLRSTELSIHCLVRADNDAAALDRIRAARREYGLDTIEFDSRVTAVAGDLAQPRLGLPAERFLELADDVDVILHNGARVHHFEPYARLRPANVQGTEWILRLATTGIGKSVHFVSSADTAYAVSDNPPILREDHRAPANALPPNGYIASKWVSEGLVLAAGERGIPVAVYRPGRIGGHSGTGVIGPDDAFWSLIRAMVLSGSVPAEMTETATIDLSPVDWVAAVVVRLMVEKSGRTYHLTGQNEIPFAGLIRLLDAEDIPLRPEPLSDWLARLRELAEISGDRGDHAPAIALAHAAHLTAPVDPVRYARDNTMAALADAPIAQPDPRSALAATISHLLRTGFLPVPAQPRRGRR</sequence>
<dbReference type="InterPro" id="IPR009081">
    <property type="entry name" value="PP-bd_ACP"/>
</dbReference>
<dbReference type="Pfam" id="PF13193">
    <property type="entry name" value="AMP-binding_C"/>
    <property type="match status" value="1"/>
</dbReference>
<reference evidence="6 7" key="1">
    <citation type="journal article" date="2019" name="ACS Chem. Biol.">
        <title>Identification and Mobilization of a Cryptic Antibiotic Biosynthesis Gene Locus from a Human-Pathogenic Nocardia Isolate.</title>
        <authorList>
            <person name="Herisse M."/>
            <person name="Ishida K."/>
            <person name="Porter J.L."/>
            <person name="Howden B."/>
            <person name="Hertweck C."/>
            <person name="Stinear T.P."/>
            <person name="Pidot S.J."/>
        </authorList>
    </citation>
    <scope>NUCLEOTIDE SEQUENCE [LARGE SCALE GENOMIC DNA]</scope>
    <source>
        <strain evidence="6 7">AUSMDU00012717</strain>
    </source>
</reference>
<evidence type="ECO:0000256" key="3">
    <source>
        <dbReference type="ARBA" id="ARBA00022553"/>
    </source>
</evidence>
<dbReference type="InterPro" id="IPR036291">
    <property type="entry name" value="NAD(P)-bd_dom_sf"/>
</dbReference>
<dbReference type="NCBIfam" id="TIGR01733">
    <property type="entry name" value="AA-adenyl-dom"/>
    <property type="match status" value="1"/>
</dbReference>
<dbReference type="CDD" id="cd05930">
    <property type="entry name" value="A_NRPS"/>
    <property type="match status" value="1"/>
</dbReference>
<dbReference type="PANTHER" id="PTHR44845">
    <property type="entry name" value="CARRIER DOMAIN-CONTAINING PROTEIN"/>
    <property type="match status" value="1"/>
</dbReference>
<feature type="compositionally biased region" description="Polar residues" evidence="4">
    <location>
        <begin position="1"/>
        <end position="11"/>
    </location>
</feature>
<evidence type="ECO:0000256" key="4">
    <source>
        <dbReference type="SAM" id="MobiDB-lite"/>
    </source>
</evidence>
<dbReference type="PROSITE" id="PS00012">
    <property type="entry name" value="PHOSPHOPANTETHEINE"/>
    <property type="match status" value="1"/>
</dbReference>
<feature type="compositionally biased region" description="Basic and acidic residues" evidence="4">
    <location>
        <begin position="62"/>
        <end position="74"/>
    </location>
</feature>
<accession>A0A6G9YEL4</accession>
<dbReference type="InterPro" id="IPR013120">
    <property type="entry name" value="FAR_NAD-bd"/>
</dbReference>
<dbReference type="PANTHER" id="PTHR44845:SF6">
    <property type="entry name" value="BETA-ALANINE-ACTIVATING ENZYME"/>
    <property type="match status" value="1"/>
</dbReference>
<dbReference type="NCBIfam" id="TIGR01746">
    <property type="entry name" value="Thioester-redct"/>
    <property type="match status" value="1"/>
</dbReference>
<feature type="region of interest" description="Disordered" evidence="4">
    <location>
        <begin position="1"/>
        <end position="126"/>
    </location>
</feature>
<dbReference type="Gene3D" id="2.30.38.10">
    <property type="entry name" value="Luciferase, Domain 3"/>
    <property type="match status" value="1"/>
</dbReference>
<dbReference type="Pfam" id="PF00501">
    <property type="entry name" value="AMP-binding"/>
    <property type="match status" value="1"/>
</dbReference>
<dbReference type="Pfam" id="PF00550">
    <property type="entry name" value="PP-binding"/>
    <property type="match status" value="1"/>
</dbReference>
<dbReference type="Gene3D" id="1.10.1200.10">
    <property type="entry name" value="ACP-like"/>
    <property type="match status" value="1"/>
</dbReference>
<dbReference type="Proteomes" id="UP000503540">
    <property type="component" value="Chromosome"/>
</dbReference>
<dbReference type="InterPro" id="IPR045851">
    <property type="entry name" value="AMP-bd_C_sf"/>
</dbReference>
<evidence type="ECO:0000256" key="2">
    <source>
        <dbReference type="ARBA" id="ARBA00022450"/>
    </source>
</evidence>
<organism evidence="6 7">
    <name type="scientific">Nocardia arthritidis</name>
    <dbReference type="NCBI Taxonomy" id="228602"/>
    <lineage>
        <taxon>Bacteria</taxon>
        <taxon>Bacillati</taxon>
        <taxon>Actinomycetota</taxon>
        <taxon>Actinomycetes</taxon>
        <taxon>Mycobacteriales</taxon>
        <taxon>Nocardiaceae</taxon>
        <taxon>Nocardia</taxon>
    </lineage>
</organism>
<dbReference type="InterPro" id="IPR010080">
    <property type="entry name" value="Thioester_reductase-like_dom"/>
</dbReference>
<feature type="region of interest" description="Disordered" evidence="4">
    <location>
        <begin position="598"/>
        <end position="617"/>
    </location>
</feature>
<evidence type="ECO:0000313" key="6">
    <source>
        <dbReference type="EMBL" id="QIS11725.1"/>
    </source>
</evidence>
<dbReference type="FunFam" id="1.10.1200.10:FF:000016">
    <property type="entry name" value="Non-ribosomal peptide synthase"/>
    <property type="match status" value="1"/>
</dbReference>
<protein>
    <submittedName>
        <fullName evidence="6">Amino acid adenylation domain-containing protein</fullName>
    </submittedName>
</protein>
<proteinExistence type="predicted"/>
<dbReference type="Gene3D" id="3.40.50.980">
    <property type="match status" value="2"/>
</dbReference>
<keyword evidence="2" id="KW-0596">Phosphopantetheine</keyword>
<dbReference type="FunFam" id="2.30.38.10:FF:000001">
    <property type="entry name" value="Non-ribosomal peptide synthetase PvdI"/>
    <property type="match status" value="1"/>
</dbReference>
<keyword evidence="3" id="KW-0597">Phosphoprotein</keyword>
<dbReference type="Gene3D" id="3.30.300.30">
    <property type="match status" value="1"/>
</dbReference>
<dbReference type="InterPro" id="IPR036736">
    <property type="entry name" value="ACP-like_sf"/>
</dbReference>
<evidence type="ECO:0000259" key="5">
    <source>
        <dbReference type="PROSITE" id="PS50075"/>
    </source>
</evidence>
<dbReference type="InterPro" id="IPR025110">
    <property type="entry name" value="AMP-bd_C"/>
</dbReference>
<dbReference type="EMBL" id="CP046172">
    <property type="protein sequence ID" value="QIS11725.1"/>
    <property type="molecule type" value="Genomic_DNA"/>
</dbReference>
<keyword evidence="7" id="KW-1185">Reference proteome</keyword>